<dbReference type="AlphaFoldDB" id="A0A0K8RIE8"/>
<proteinExistence type="evidence at transcript level"/>
<name>A0A0K8RIE8_IXORI</name>
<reference evidence="1" key="1">
    <citation type="submission" date="2012-12" db="EMBL/GenBank/DDBJ databases">
        <title>Identification and characterization of a phenylalanine ammonia-lyase gene family in Isatis indigotica Fort.</title>
        <authorList>
            <person name="Liu Q."/>
            <person name="Chen J."/>
            <person name="Zhou X."/>
            <person name="Di P."/>
            <person name="Xiao Y."/>
            <person name="Xuan H."/>
            <person name="Zhang L."/>
            <person name="Chen W."/>
        </authorList>
    </citation>
    <scope>NUCLEOTIDE SEQUENCE</scope>
    <source>
        <tissue evidence="1">Salivary gland</tissue>
    </source>
</reference>
<dbReference type="EMBL" id="GADI01003190">
    <property type="protein sequence ID" value="JAA70618.1"/>
    <property type="molecule type" value="mRNA"/>
</dbReference>
<evidence type="ECO:0000313" key="1">
    <source>
        <dbReference type="EMBL" id="JAA70618.1"/>
    </source>
</evidence>
<protein>
    <submittedName>
        <fullName evidence="1">Putative secreted protein</fullName>
    </submittedName>
</protein>
<sequence>MDMTVDFPVVLCLFPYVLPYHVEVRLVNQILEGVVAPLERVVYQLHGGRHVWRRGQSVCKALGGGLLETGTPLATAALPVAEEPVEPSSLGRLLPLEPAGEDARDELLDSSRDGLELPSPLPEAPSTAACADARSGCFAKITTGLICC</sequence>
<accession>A0A0K8RIE8</accession>
<organism evidence="1">
    <name type="scientific">Ixodes ricinus</name>
    <name type="common">Common tick</name>
    <name type="synonym">Acarus ricinus</name>
    <dbReference type="NCBI Taxonomy" id="34613"/>
    <lineage>
        <taxon>Eukaryota</taxon>
        <taxon>Metazoa</taxon>
        <taxon>Ecdysozoa</taxon>
        <taxon>Arthropoda</taxon>
        <taxon>Chelicerata</taxon>
        <taxon>Arachnida</taxon>
        <taxon>Acari</taxon>
        <taxon>Parasitiformes</taxon>
        <taxon>Ixodida</taxon>
        <taxon>Ixodoidea</taxon>
        <taxon>Ixodidae</taxon>
        <taxon>Ixodinae</taxon>
        <taxon>Ixodes</taxon>
    </lineage>
</organism>